<dbReference type="Proteomes" id="UP000572268">
    <property type="component" value="Unassembled WGS sequence"/>
</dbReference>
<keyword evidence="4 9" id="KW-0812">Transmembrane</keyword>
<evidence type="ECO:0000259" key="10">
    <source>
        <dbReference type="Pfam" id="PF14360"/>
    </source>
</evidence>
<keyword evidence="5" id="KW-0746">Sphingolipid metabolism</keyword>
<evidence type="ECO:0000256" key="6">
    <source>
        <dbReference type="ARBA" id="ARBA00022989"/>
    </source>
</evidence>
<proteinExistence type="inferred from homology"/>
<comment type="caution">
    <text evidence="11">The sequence shown here is derived from an EMBL/GenBank/DDBJ whole genome shotgun (WGS) entry which is preliminary data.</text>
</comment>
<keyword evidence="6 9" id="KW-1133">Transmembrane helix</keyword>
<organism evidence="11 12">
    <name type="scientific">Perkinsus olseni</name>
    <name type="common">Perkinsus atlanticus</name>
    <dbReference type="NCBI Taxonomy" id="32597"/>
    <lineage>
        <taxon>Eukaryota</taxon>
        <taxon>Sar</taxon>
        <taxon>Alveolata</taxon>
        <taxon>Perkinsozoa</taxon>
        <taxon>Perkinsea</taxon>
        <taxon>Perkinsida</taxon>
        <taxon>Perkinsidae</taxon>
        <taxon>Perkinsus</taxon>
    </lineage>
</organism>
<comment type="subcellular location">
    <subcellularLocation>
        <location evidence="1">Membrane</location>
        <topology evidence="1">Multi-pass membrane protein</topology>
    </subcellularLocation>
</comment>
<reference evidence="11 12" key="1">
    <citation type="submission" date="2020-04" db="EMBL/GenBank/DDBJ databases">
        <title>Perkinsus olseni comparative genomics.</title>
        <authorList>
            <person name="Bogema D.R."/>
        </authorList>
    </citation>
    <scope>NUCLEOTIDE SEQUENCE [LARGE SCALE GENOMIC DNA]</scope>
    <source>
        <strain evidence="11">ATCC PRA-31</strain>
    </source>
</reference>
<evidence type="ECO:0000256" key="8">
    <source>
        <dbReference type="ARBA" id="ARBA00023136"/>
    </source>
</evidence>
<keyword evidence="8 9" id="KW-0472">Membrane</keyword>
<dbReference type="InterPro" id="IPR045221">
    <property type="entry name" value="Sphingomyelin_synth-like"/>
</dbReference>
<name>A0A7J6MWA6_PEROL</name>
<evidence type="ECO:0000256" key="3">
    <source>
        <dbReference type="ARBA" id="ARBA00022679"/>
    </source>
</evidence>
<protein>
    <recommendedName>
        <fullName evidence="10">Sphingomyelin synthase-like domain-containing protein</fullName>
    </recommendedName>
</protein>
<dbReference type="GO" id="GO:0000139">
    <property type="term" value="C:Golgi membrane"/>
    <property type="evidence" value="ECO:0007669"/>
    <property type="project" value="TreeGrafter"/>
</dbReference>
<dbReference type="GO" id="GO:0033188">
    <property type="term" value="F:sphingomyelin synthase activity"/>
    <property type="evidence" value="ECO:0007669"/>
    <property type="project" value="TreeGrafter"/>
</dbReference>
<evidence type="ECO:0000256" key="5">
    <source>
        <dbReference type="ARBA" id="ARBA00022919"/>
    </source>
</evidence>
<evidence type="ECO:0000256" key="4">
    <source>
        <dbReference type="ARBA" id="ARBA00022692"/>
    </source>
</evidence>
<dbReference type="PANTHER" id="PTHR21290">
    <property type="entry name" value="SPHINGOMYELIN SYNTHETASE"/>
    <property type="match status" value="1"/>
</dbReference>
<accession>A0A7J6MWA6</accession>
<dbReference type="Pfam" id="PF14360">
    <property type="entry name" value="PAP2_C"/>
    <property type="match status" value="2"/>
</dbReference>
<keyword evidence="3" id="KW-0808">Transferase</keyword>
<sequence length="569" mass="62826">MNVIMLIAVIRAFVGSKPGHPFIVLKRVLLLSSVAYLGRAISVPITMLPSPDMRCVPRLVDGSMFWSVMLMPFGLSHTCADVFYSGHSIPITLSMMFWIDYAPSRREKVCGSLLSVVALLVILCTHFHYTLDVLYGVGLTVIIWRLYHFGLTVPAVVLNSKIYMFWEADAFMEDTDDADTSESSTTPLSMPAQLAGDSRHDLLLIDIEKGHKPVCLQLVSPAEPVGSPFEPVSMMSFCRLLAAGGACVAALMLNCAVDVWAQYRADRYWPRDHLTGSLVQPSTPLPDLGFELLPYISSDYQGVRIPDVCMTLCVLGAAIMIFVKFGFDQGTIVLKRTLLLGAIGYTGRALSVPMTQLPNPDGSCKAVLDWNYPLLSILLVPFGLAHTCADVFYSGHSISVTLATMVWWDYSSSMASRLFGLVWGLLTLTIIIATHFHYTIDVVYGVVITFAAWRLYHYAMKVPAVMLNSRFMMFWEYDAFPVVPLNARHKTVYIPNLNMHVQLCEDSAPVLVTQSTTEESSLPSAEDKAIPAGDVAALGVINLNFSEDPRILWGLRVAEKPDGGYRSLP</sequence>
<feature type="transmembrane region" description="Helical" evidence="9">
    <location>
        <begin position="442"/>
        <end position="460"/>
    </location>
</feature>
<evidence type="ECO:0000313" key="11">
    <source>
        <dbReference type="EMBL" id="KAF4675490.1"/>
    </source>
</evidence>
<evidence type="ECO:0000256" key="9">
    <source>
        <dbReference type="SAM" id="Phobius"/>
    </source>
</evidence>
<feature type="transmembrane region" description="Helical" evidence="9">
    <location>
        <begin position="374"/>
        <end position="393"/>
    </location>
</feature>
<feature type="transmembrane region" description="Helical" evidence="9">
    <location>
        <begin position="305"/>
        <end position="325"/>
    </location>
</feature>
<keyword evidence="7" id="KW-0443">Lipid metabolism</keyword>
<dbReference type="InterPro" id="IPR025749">
    <property type="entry name" value="Sphingomyelin_synth-like_dom"/>
</dbReference>
<evidence type="ECO:0000256" key="2">
    <source>
        <dbReference type="ARBA" id="ARBA00005441"/>
    </source>
</evidence>
<dbReference type="EMBL" id="JABANN010000014">
    <property type="protein sequence ID" value="KAF4675490.1"/>
    <property type="molecule type" value="Genomic_DNA"/>
</dbReference>
<dbReference type="GO" id="GO:0005886">
    <property type="term" value="C:plasma membrane"/>
    <property type="evidence" value="ECO:0007669"/>
    <property type="project" value="TreeGrafter"/>
</dbReference>
<feature type="domain" description="Sphingomyelin synthase-like" evidence="10">
    <location>
        <begin position="78"/>
        <end position="148"/>
    </location>
</feature>
<evidence type="ECO:0000256" key="7">
    <source>
        <dbReference type="ARBA" id="ARBA00023098"/>
    </source>
</evidence>
<dbReference type="GO" id="GO:0005789">
    <property type="term" value="C:endoplasmic reticulum membrane"/>
    <property type="evidence" value="ECO:0007669"/>
    <property type="project" value="TreeGrafter"/>
</dbReference>
<feature type="domain" description="Sphingomyelin synthase-like" evidence="10">
    <location>
        <begin position="387"/>
        <end position="457"/>
    </location>
</feature>
<evidence type="ECO:0000256" key="1">
    <source>
        <dbReference type="ARBA" id="ARBA00004141"/>
    </source>
</evidence>
<feature type="transmembrane region" description="Helical" evidence="9">
    <location>
        <begin position="240"/>
        <end position="261"/>
    </location>
</feature>
<dbReference type="PANTHER" id="PTHR21290:SF25">
    <property type="entry name" value="SPHINGOMYELIN SYNTHASE-RELATED PROTEIN 1"/>
    <property type="match status" value="1"/>
</dbReference>
<feature type="transmembrane region" description="Helical" evidence="9">
    <location>
        <begin position="414"/>
        <end position="436"/>
    </location>
</feature>
<dbReference type="GO" id="GO:0046513">
    <property type="term" value="P:ceramide biosynthetic process"/>
    <property type="evidence" value="ECO:0007669"/>
    <property type="project" value="TreeGrafter"/>
</dbReference>
<feature type="transmembrane region" description="Helical" evidence="9">
    <location>
        <begin position="109"/>
        <end position="129"/>
    </location>
</feature>
<feature type="transmembrane region" description="Helical" evidence="9">
    <location>
        <begin position="135"/>
        <end position="158"/>
    </location>
</feature>
<gene>
    <name evidence="11" type="ORF">FOL46_001430</name>
</gene>
<comment type="similarity">
    <text evidence="2">Belongs to the sphingomyelin synthase family.</text>
</comment>
<evidence type="ECO:0000313" key="12">
    <source>
        <dbReference type="Proteomes" id="UP000572268"/>
    </source>
</evidence>
<dbReference type="GO" id="GO:0047493">
    <property type="term" value="F:ceramide cholinephosphotransferase activity"/>
    <property type="evidence" value="ECO:0007669"/>
    <property type="project" value="TreeGrafter"/>
</dbReference>
<dbReference type="AlphaFoldDB" id="A0A7J6MWA6"/>